<evidence type="ECO:0000313" key="4">
    <source>
        <dbReference type="EMBL" id="QCK15913.1"/>
    </source>
</evidence>
<reference evidence="4 5" key="1">
    <citation type="submission" date="2018-04" db="EMBL/GenBank/DDBJ databases">
        <title>Complete genome uncultured novel isolate.</title>
        <authorList>
            <person name="Merlino G."/>
        </authorList>
    </citation>
    <scope>NUCLEOTIDE SEQUENCE [LARGE SCALE GENOMIC DNA]</scope>
    <source>
        <strain evidence="5">R1DC9</strain>
    </source>
</reference>
<dbReference type="Proteomes" id="UP000298616">
    <property type="component" value="Chromosome"/>
</dbReference>
<dbReference type="RefSeq" id="WP_137091510.1">
    <property type="nucleotide sequence ID" value="NZ_CP028923.1"/>
</dbReference>
<dbReference type="PROSITE" id="PS51677">
    <property type="entry name" value="NODB"/>
    <property type="match status" value="1"/>
</dbReference>
<sequence length="259" mass="30326">MNFDFSLKSKILAYHKFSAKNEFNKHLKLISNRTDVLITVDDGDMSFYDNAFPLLKKYNIPSILFIIPSLIDTDKPFWWDEYFYYSDNQGNNNELNWLKSIPNKDRLSFLETLKQNSDKPVYKKKQLTIDQLLEMQDNGVIIANHSYTHPMVDQCTEDELREELSKTKDFFDRNKLNGFETFAYPNGNFNELAESILKEFGIKYAFLFDHKVNGKNPDPLRISRLSVNDSTPMTKFKFILSGWHSKLLPLIKAGHKLLN</sequence>
<dbReference type="InterPro" id="IPR011330">
    <property type="entry name" value="Glyco_hydro/deAcase_b/a-brl"/>
</dbReference>
<keyword evidence="2" id="KW-0732">Signal</keyword>
<dbReference type="PANTHER" id="PTHR34216:SF3">
    <property type="entry name" value="POLY-BETA-1,6-N-ACETYL-D-GLUCOSAMINE N-DEACETYLASE"/>
    <property type="match status" value="1"/>
</dbReference>
<dbReference type="InterPro" id="IPR002509">
    <property type="entry name" value="NODB_dom"/>
</dbReference>
<keyword evidence="5" id="KW-1185">Reference proteome</keyword>
<proteinExistence type="predicted"/>
<organism evidence="4 5">
    <name type="scientific">Mangrovivirga cuniculi</name>
    <dbReference type="NCBI Taxonomy" id="2715131"/>
    <lineage>
        <taxon>Bacteria</taxon>
        <taxon>Pseudomonadati</taxon>
        <taxon>Bacteroidota</taxon>
        <taxon>Cytophagia</taxon>
        <taxon>Cytophagales</taxon>
        <taxon>Mangrovivirgaceae</taxon>
        <taxon>Mangrovivirga</taxon>
    </lineage>
</organism>
<evidence type="ECO:0000313" key="5">
    <source>
        <dbReference type="Proteomes" id="UP000298616"/>
    </source>
</evidence>
<dbReference type="Gene3D" id="3.20.20.370">
    <property type="entry name" value="Glycoside hydrolase/deacetylase"/>
    <property type="match status" value="1"/>
</dbReference>
<dbReference type="EMBL" id="CP028923">
    <property type="protein sequence ID" value="QCK15913.1"/>
    <property type="molecule type" value="Genomic_DNA"/>
</dbReference>
<dbReference type="AlphaFoldDB" id="A0A4D7JM10"/>
<dbReference type="CDD" id="cd10918">
    <property type="entry name" value="CE4_NodB_like_5s_6s"/>
    <property type="match status" value="1"/>
</dbReference>
<protein>
    <recommendedName>
        <fullName evidence="3">NodB homology domain-containing protein</fullName>
    </recommendedName>
</protein>
<evidence type="ECO:0000256" key="2">
    <source>
        <dbReference type="ARBA" id="ARBA00022729"/>
    </source>
</evidence>
<dbReference type="GO" id="GO:0005975">
    <property type="term" value="P:carbohydrate metabolic process"/>
    <property type="evidence" value="ECO:0007669"/>
    <property type="project" value="InterPro"/>
</dbReference>
<comment type="subcellular location">
    <subcellularLocation>
        <location evidence="1">Secreted</location>
    </subcellularLocation>
</comment>
<dbReference type="OrthoDB" id="9778320at2"/>
<dbReference type="InterPro" id="IPR051398">
    <property type="entry name" value="Polysacch_Deacetylase"/>
</dbReference>
<evidence type="ECO:0000259" key="3">
    <source>
        <dbReference type="PROSITE" id="PS51677"/>
    </source>
</evidence>
<gene>
    <name evidence="4" type="ORF">DCC35_14780</name>
</gene>
<dbReference type="Pfam" id="PF01522">
    <property type="entry name" value="Polysacc_deac_1"/>
    <property type="match status" value="1"/>
</dbReference>
<feature type="domain" description="NodB homology" evidence="3">
    <location>
        <begin position="34"/>
        <end position="259"/>
    </location>
</feature>
<evidence type="ECO:0000256" key="1">
    <source>
        <dbReference type="ARBA" id="ARBA00004613"/>
    </source>
</evidence>
<dbReference type="GO" id="GO:0005576">
    <property type="term" value="C:extracellular region"/>
    <property type="evidence" value="ECO:0007669"/>
    <property type="project" value="UniProtKB-SubCell"/>
</dbReference>
<accession>A0A4D7JM10</accession>
<dbReference type="GO" id="GO:0016810">
    <property type="term" value="F:hydrolase activity, acting on carbon-nitrogen (but not peptide) bonds"/>
    <property type="evidence" value="ECO:0007669"/>
    <property type="project" value="InterPro"/>
</dbReference>
<name>A0A4D7JM10_9BACT</name>
<dbReference type="SUPFAM" id="SSF88713">
    <property type="entry name" value="Glycoside hydrolase/deacetylase"/>
    <property type="match status" value="1"/>
</dbReference>
<dbReference type="KEGG" id="fpf:DCC35_14780"/>
<dbReference type="PANTHER" id="PTHR34216">
    <property type="match status" value="1"/>
</dbReference>